<evidence type="ECO:0000313" key="2">
    <source>
        <dbReference type="EMBL" id="SHJ11418.1"/>
    </source>
</evidence>
<feature type="transmembrane region" description="Helical" evidence="1">
    <location>
        <begin position="102"/>
        <end position="127"/>
    </location>
</feature>
<evidence type="ECO:0000256" key="1">
    <source>
        <dbReference type="SAM" id="Phobius"/>
    </source>
</evidence>
<gene>
    <name evidence="2" type="ORF">SAMN02745229_04115</name>
</gene>
<name>A0A1M6GNA1_BUTFI</name>
<protein>
    <recommendedName>
        <fullName evidence="4">HPP family protein</fullName>
    </recommendedName>
</protein>
<accession>A0A1M6GNA1</accession>
<keyword evidence="1" id="KW-0812">Transmembrane</keyword>
<dbReference type="STRING" id="1121131.SAMN02745229_04115"/>
<feature type="transmembrane region" description="Helical" evidence="1">
    <location>
        <begin position="266"/>
        <end position="283"/>
    </location>
</feature>
<dbReference type="EMBL" id="FQXK01000069">
    <property type="protein sequence ID" value="SHJ11418.1"/>
    <property type="molecule type" value="Genomic_DNA"/>
</dbReference>
<keyword evidence="3" id="KW-1185">Reference proteome</keyword>
<proteinExistence type="predicted"/>
<dbReference type="AlphaFoldDB" id="A0A1M6GNA1"/>
<evidence type="ECO:0008006" key="4">
    <source>
        <dbReference type="Google" id="ProtNLM"/>
    </source>
</evidence>
<feature type="transmembrane region" description="Helical" evidence="1">
    <location>
        <begin position="66"/>
        <end position="95"/>
    </location>
</feature>
<evidence type="ECO:0000313" key="3">
    <source>
        <dbReference type="Proteomes" id="UP000184278"/>
    </source>
</evidence>
<feature type="transmembrane region" description="Helical" evidence="1">
    <location>
        <begin position="40"/>
        <end position="60"/>
    </location>
</feature>
<dbReference type="Proteomes" id="UP000184278">
    <property type="component" value="Unassembled WGS sequence"/>
</dbReference>
<reference evidence="3" key="1">
    <citation type="submission" date="2016-11" db="EMBL/GenBank/DDBJ databases">
        <authorList>
            <person name="Varghese N."/>
            <person name="Submissions S."/>
        </authorList>
    </citation>
    <scope>NUCLEOTIDE SEQUENCE [LARGE SCALE GENOMIC DNA]</scope>
    <source>
        <strain evidence="3">DSM 3071</strain>
    </source>
</reference>
<feature type="transmembrane region" description="Helical" evidence="1">
    <location>
        <begin position="214"/>
        <end position="235"/>
    </location>
</feature>
<organism evidence="2 3">
    <name type="scientific">Butyrivibrio fibrisolvens DSM 3071</name>
    <dbReference type="NCBI Taxonomy" id="1121131"/>
    <lineage>
        <taxon>Bacteria</taxon>
        <taxon>Bacillati</taxon>
        <taxon>Bacillota</taxon>
        <taxon>Clostridia</taxon>
        <taxon>Lachnospirales</taxon>
        <taxon>Lachnospiraceae</taxon>
        <taxon>Butyrivibrio</taxon>
    </lineage>
</organism>
<feature type="transmembrane region" description="Helical" evidence="1">
    <location>
        <begin position="191"/>
        <end position="208"/>
    </location>
</feature>
<feature type="transmembrane region" description="Helical" evidence="1">
    <location>
        <begin position="147"/>
        <end position="170"/>
    </location>
</feature>
<sequence>MTLFAETLNEKEIIFPEITALAVGYMVAKNRSWKVNGKRMLSLITGCAIIGVCIVRFVPFDTYIEVILAFTIAQVIFMFSGTTFAPFVSAIVLPVMMHTTSIVYPIAAFVLTLLVILFHKLFLFQGIRADEEYVPVMLNSRDDMVDTSIRILCVTVIAGVAFRTGYRFVVAPPLLVAFTEFSRPRNKTRNMPVKTVAVITVCAIIGVISRYFFAIWIGLPITISAIVATSGMLIVIHFTKMYMPPVGAITMLSMIISESVLITYPIQIFVGSSLILFLSRMIFMRRQDNKLYEKEHELHAE</sequence>
<keyword evidence="1" id="KW-0472">Membrane</keyword>
<keyword evidence="1" id="KW-1133">Transmembrane helix</keyword>